<dbReference type="InterPro" id="IPR036653">
    <property type="entry name" value="CinA-like_C"/>
</dbReference>
<dbReference type="InterPro" id="IPR008136">
    <property type="entry name" value="CinA_C"/>
</dbReference>
<dbReference type="Proteomes" id="UP000580654">
    <property type="component" value="Unassembled WGS sequence"/>
</dbReference>
<dbReference type="NCBIfam" id="TIGR00199">
    <property type="entry name" value="PncC_domain"/>
    <property type="match status" value="1"/>
</dbReference>
<dbReference type="Pfam" id="PF02464">
    <property type="entry name" value="CinA"/>
    <property type="match status" value="1"/>
</dbReference>
<evidence type="ECO:0000313" key="2">
    <source>
        <dbReference type="EMBL" id="MBB5695144.1"/>
    </source>
</evidence>
<reference evidence="2 3" key="1">
    <citation type="submission" date="2020-08" db="EMBL/GenBank/DDBJ databases">
        <title>Genomic Encyclopedia of Type Strains, Phase IV (KMG-IV): sequencing the most valuable type-strain genomes for metagenomic binning, comparative biology and taxonomic classification.</title>
        <authorList>
            <person name="Goeker M."/>
        </authorList>
    </citation>
    <scope>NUCLEOTIDE SEQUENCE [LARGE SCALE GENOMIC DNA]</scope>
    <source>
        <strain evidence="2 3">DSM 25622</strain>
    </source>
</reference>
<proteinExistence type="predicted"/>
<dbReference type="SUPFAM" id="SSF142433">
    <property type="entry name" value="CinA-like"/>
    <property type="match status" value="1"/>
</dbReference>
<feature type="domain" description="CinA C-terminal" evidence="1">
    <location>
        <begin position="6"/>
        <end position="156"/>
    </location>
</feature>
<keyword evidence="3" id="KW-1185">Reference proteome</keyword>
<keyword evidence="2" id="KW-0378">Hydrolase</keyword>
<dbReference type="AlphaFoldDB" id="A0A840YLC3"/>
<organism evidence="2 3">
    <name type="scientific">Muricoccus pecuniae</name>
    <dbReference type="NCBI Taxonomy" id="693023"/>
    <lineage>
        <taxon>Bacteria</taxon>
        <taxon>Pseudomonadati</taxon>
        <taxon>Pseudomonadota</taxon>
        <taxon>Alphaproteobacteria</taxon>
        <taxon>Acetobacterales</taxon>
        <taxon>Roseomonadaceae</taxon>
        <taxon>Muricoccus</taxon>
    </lineage>
</organism>
<dbReference type="EMBL" id="JACIJD010000015">
    <property type="protein sequence ID" value="MBB5695144.1"/>
    <property type="molecule type" value="Genomic_DNA"/>
</dbReference>
<name>A0A840YLC3_9PROT</name>
<gene>
    <name evidence="2" type="ORF">FHS87_003199</name>
</gene>
<dbReference type="RefSeq" id="WP_184520362.1">
    <property type="nucleotide sequence ID" value="NZ_JACIJD010000015.1"/>
</dbReference>
<protein>
    <submittedName>
        <fullName evidence="2">PncC family amidohydrolase</fullName>
    </submittedName>
</protein>
<evidence type="ECO:0000313" key="3">
    <source>
        <dbReference type="Proteomes" id="UP000580654"/>
    </source>
</evidence>
<comment type="caution">
    <text evidence="2">The sequence shown here is derived from an EMBL/GenBank/DDBJ whole genome shotgun (WGS) entry which is preliminary data.</text>
</comment>
<sequence length="159" mass="15705">MNSGEAAARVAALLAARGQRVAVAESSAGGLVAARLLAQPGASAFFRGGAVVYTAAAREGLLGILPAEMEGMRPSTEAYAGLLAARARERLGADWGLAETGAAGPAGNRYGDPAGHACLAVSGPVARARTIATGSADRAANMDAFATAALLLLEEALSG</sequence>
<dbReference type="Gene3D" id="3.90.950.20">
    <property type="entry name" value="CinA-like"/>
    <property type="match status" value="1"/>
</dbReference>
<accession>A0A840YLC3</accession>
<dbReference type="GO" id="GO:0016787">
    <property type="term" value="F:hydrolase activity"/>
    <property type="evidence" value="ECO:0007669"/>
    <property type="project" value="UniProtKB-KW"/>
</dbReference>
<evidence type="ECO:0000259" key="1">
    <source>
        <dbReference type="Pfam" id="PF02464"/>
    </source>
</evidence>